<gene>
    <name evidence="1" type="ORF">EAH73_05870</name>
</gene>
<dbReference type="Proteomes" id="UP000317646">
    <property type="component" value="Unassembled WGS sequence"/>
</dbReference>
<comment type="caution">
    <text evidence="1">The sequence shown here is derived from an EMBL/GenBank/DDBJ whole genome shotgun (WGS) entry which is preliminary data.</text>
</comment>
<accession>A0A502GZJ7</accession>
<protein>
    <submittedName>
        <fullName evidence="1">Uncharacterized protein</fullName>
    </submittedName>
</protein>
<keyword evidence="2" id="KW-1185">Reference proteome</keyword>
<name>A0A502GZJ7_9BACT</name>
<dbReference type="EMBL" id="RCYZ01000002">
    <property type="protein sequence ID" value="TPG67254.1"/>
    <property type="molecule type" value="Genomic_DNA"/>
</dbReference>
<reference evidence="1 2" key="1">
    <citation type="journal article" date="2019" name="Environ. Microbiol.">
        <title>Species interactions and distinct microbial communities in high Arctic permafrost affected cryosols are associated with the CH4 and CO2 gas fluxes.</title>
        <authorList>
            <person name="Altshuler I."/>
            <person name="Hamel J."/>
            <person name="Turney S."/>
            <person name="Magnuson E."/>
            <person name="Levesque R."/>
            <person name="Greer C."/>
            <person name="Whyte L.G."/>
        </authorList>
    </citation>
    <scope>NUCLEOTIDE SEQUENCE [LARGE SCALE GENOMIC DNA]</scope>
    <source>
        <strain evidence="1 2">S9.2P</strain>
    </source>
</reference>
<dbReference type="AlphaFoldDB" id="A0A502GZJ7"/>
<evidence type="ECO:0000313" key="1">
    <source>
        <dbReference type="EMBL" id="TPG67254.1"/>
    </source>
</evidence>
<proteinExistence type="predicted"/>
<evidence type="ECO:0000313" key="2">
    <source>
        <dbReference type="Proteomes" id="UP000317646"/>
    </source>
</evidence>
<organism evidence="1 2">
    <name type="scientific">Hymenobacter nivis</name>
    <dbReference type="NCBI Taxonomy" id="1850093"/>
    <lineage>
        <taxon>Bacteria</taxon>
        <taxon>Pseudomonadati</taxon>
        <taxon>Bacteroidota</taxon>
        <taxon>Cytophagia</taxon>
        <taxon>Cytophagales</taxon>
        <taxon>Hymenobacteraceae</taxon>
        <taxon>Hymenobacter</taxon>
    </lineage>
</organism>
<sequence length="83" mass="9210">MAVAGLAFAALAGVQPVLRLASQSLKNRLPLLFRALGATQEHLRSRSRPGCYLTGDAKMRLSPLCKRLSINRASRRMQIFRCQ</sequence>